<proteinExistence type="predicted"/>
<reference evidence="1 2" key="2">
    <citation type="journal article" date="2012" name="Proc. Natl. Acad. Sci. U.S.A.">
        <title>Gain and loss of multiple functionally related, horizontally transferred genes in the reduced genomes of two microsporidian parasites.</title>
        <authorList>
            <person name="Pombert J.-F."/>
            <person name="Selman M."/>
            <person name="Burki F."/>
            <person name="Bardell F.T."/>
            <person name="Farinelli L."/>
            <person name="Solter L.F."/>
            <person name="Whitman D.W."/>
            <person name="Weiss L.M."/>
            <person name="Corradi N."/>
            <person name="Keeling P.J."/>
        </authorList>
    </citation>
    <scope>NUCLEOTIDE SEQUENCE [LARGE SCALE GENOMIC DNA]</scope>
    <source>
        <strain evidence="1 2">ATCC 50506</strain>
    </source>
</reference>
<name>E0S616_ENCIT</name>
<gene>
    <name evidence="1" type="ORF">Eint_030050</name>
</gene>
<evidence type="ECO:0000313" key="2">
    <source>
        <dbReference type="Proteomes" id="UP000002313"/>
    </source>
</evidence>
<organism evidence="1 2">
    <name type="scientific">Encephalitozoon intestinalis (strain ATCC 50506)</name>
    <name type="common">Microsporidian parasite</name>
    <name type="synonym">Septata intestinalis</name>
    <dbReference type="NCBI Taxonomy" id="876142"/>
    <lineage>
        <taxon>Eukaryota</taxon>
        <taxon>Fungi</taxon>
        <taxon>Fungi incertae sedis</taxon>
        <taxon>Microsporidia</taxon>
        <taxon>Unikaryonidae</taxon>
        <taxon>Encephalitozoon</taxon>
    </lineage>
</organism>
<evidence type="ECO:0000313" key="1">
    <source>
        <dbReference type="EMBL" id="ADM11151.1"/>
    </source>
</evidence>
<reference evidence="1 2" key="1">
    <citation type="journal article" date="2010" name="Nat. Commun.">
        <title>The complete sequence of the smallest known nuclear genome from the microsporidian Encephalitozoon intestinalis.</title>
        <authorList>
            <person name="Corradi N."/>
            <person name="Pombert J.-F."/>
            <person name="Farinelli L."/>
            <person name="Didier E.S."/>
            <person name="Keeling P.J."/>
        </authorList>
    </citation>
    <scope>NUCLEOTIDE SEQUENCE [LARGE SCALE GENOMIC DNA]</scope>
    <source>
        <strain evidence="1 2">ATCC 50506</strain>
    </source>
</reference>
<dbReference type="RefSeq" id="XP_003072511.1">
    <property type="nucleotide sequence ID" value="XM_003072465.1"/>
</dbReference>
<dbReference type="GeneID" id="9698943"/>
<dbReference type="HOGENOM" id="CLU_085830_0_0_1"/>
<dbReference type="Proteomes" id="UP000002313">
    <property type="component" value="Chromosome III"/>
</dbReference>
<dbReference type="OrthoDB" id="2191229at2759"/>
<sequence>MNRYETADHDYMHAKDYFNNYKFGYIERTTKTLLLQSLRPEDRQDEDLLSIMNQSKSQLKDVKSIGKEASKSISELSELIYETKNKLLKYEEMLGHEMERERDLAEEYSRLESLDENLKTYDELKALFDKGCEEVEENSKKISALKEEIAISSTSEAEEELKKMKDRRDKLCGKQKRLSLITMESYLEDSYNWYKKSLELIKNVFGISLVTIEQEGNEMYMRLKVFACEIGIFVRDGRMIDFKLYNNNDETLASFFEEAGRLAVSVNDPRILLLLVANRCKVTEV</sequence>
<accession>E0S616</accession>
<protein>
    <submittedName>
        <fullName evidence="1">Uncharacterized protein</fullName>
    </submittedName>
</protein>
<dbReference type="KEGG" id="ein:Eint_030050"/>
<dbReference type="EMBL" id="CP001944">
    <property type="protein sequence ID" value="ADM11151.1"/>
    <property type="molecule type" value="Genomic_DNA"/>
</dbReference>
<dbReference type="VEuPathDB" id="MicrosporidiaDB:Eint_030050"/>
<dbReference type="AlphaFoldDB" id="E0S616"/>
<keyword evidence="2" id="KW-1185">Reference proteome</keyword>